<dbReference type="InterPro" id="IPR035979">
    <property type="entry name" value="RBD_domain_sf"/>
</dbReference>
<evidence type="ECO:0000313" key="4">
    <source>
        <dbReference type="EMBL" id="KAF9611640.1"/>
    </source>
</evidence>
<dbReference type="InterPro" id="IPR012677">
    <property type="entry name" value="Nucleotide-bd_a/b_plait_sf"/>
</dbReference>
<proteinExistence type="predicted"/>
<evidence type="ECO:0000256" key="3">
    <source>
        <dbReference type="ARBA" id="ARBA00023187"/>
    </source>
</evidence>
<dbReference type="GO" id="GO:0003723">
    <property type="term" value="F:RNA binding"/>
    <property type="evidence" value="ECO:0007669"/>
    <property type="project" value="UniProtKB-KW"/>
</dbReference>
<dbReference type="EMBL" id="JADFTS010000004">
    <property type="protein sequence ID" value="KAF9611640.1"/>
    <property type="molecule type" value="Genomic_DNA"/>
</dbReference>
<dbReference type="Gene3D" id="3.30.70.330">
    <property type="match status" value="2"/>
</dbReference>
<keyword evidence="1" id="KW-0507">mRNA processing</keyword>
<evidence type="ECO:0000256" key="1">
    <source>
        <dbReference type="ARBA" id="ARBA00022664"/>
    </source>
</evidence>
<dbReference type="GO" id="GO:0008380">
    <property type="term" value="P:RNA splicing"/>
    <property type="evidence" value="ECO:0007669"/>
    <property type="project" value="UniProtKB-KW"/>
</dbReference>
<keyword evidence="2" id="KW-0694">RNA-binding</keyword>
<reference evidence="4 5" key="1">
    <citation type="submission" date="2020-10" db="EMBL/GenBank/DDBJ databases">
        <title>The Coptis chinensis genome and diversification of protoberbering-type alkaloids.</title>
        <authorList>
            <person name="Wang B."/>
            <person name="Shu S."/>
            <person name="Song C."/>
            <person name="Liu Y."/>
        </authorList>
    </citation>
    <scope>NUCLEOTIDE SEQUENCE [LARGE SCALE GENOMIC DNA]</scope>
    <source>
        <strain evidence="4">HL-2020</strain>
        <tissue evidence="4">Leaf</tissue>
    </source>
</reference>
<dbReference type="GO" id="GO:0006397">
    <property type="term" value="P:mRNA processing"/>
    <property type="evidence" value="ECO:0007669"/>
    <property type="project" value="UniProtKB-KW"/>
</dbReference>
<organism evidence="4 5">
    <name type="scientific">Coptis chinensis</name>
    <dbReference type="NCBI Taxonomy" id="261450"/>
    <lineage>
        <taxon>Eukaryota</taxon>
        <taxon>Viridiplantae</taxon>
        <taxon>Streptophyta</taxon>
        <taxon>Embryophyta</taxon>
        <taxon>Tracheophyta</taxon>
        <taxon>Spermatophyta</taxon>
        <taxon>Magnoliopsida</taxon>
        <taxon>Ranunculales</taxon>
        <taxon>Ranunculaceae</taxon>
        <taxon>Coptidoideae</taxon>
        <taxon>Coptis</taxon>
    </lineage>
</organism>
<accession>A0A835I4U0</accession>
<gene>
    <name evidence="4" type="ORF">IFM89_034111</name>
</gene>
<protein>
    <recommendedName>
        <fullName evidence="6">RRM domain-containing protein</fullName>
    </recommendedName>
</protein>
<comment type="caution">
    <text evidence="4">The sequence shown here is derived from an EMBL/GenBank/DDBJ whole genome shotgun (WGS) entry which is preliminary data.</text>
</comment>
<evidence type="ECO:0000256" key="2">
    <source>
        <dbReference type="ARBA" id="ARBA00022884"/>
    </source>
</evidence>
<name>A0A835I4U0_9MAGN</name>
<dbReference type="Proteomes" id="UP000631114">
    <property type="component" value="Unassembled WGS sequence"/>
</dbReference>
<evidence type="ECO:0000313" key="5">
    <source>
        <dbReference type="Proteomes" id="UP000631114"/>
    </source>
</evidence>
<dbReference type="AlphaFoldDB" id="A0A835I4U0"/>
<keyword evidence="5" id="KW-1185">Reference proteome</keyword>
<keyword evidence="3" id="KW-0508">mRNA splicing</keyword>
<dbReference type="PANTHER" id="PTHR23139">
    <property type="entry name" value="RNA-BINDING PROTEIN"/>
    <property type="match status" value="1"/>
</dbReference>
<dbReference type="SUPFAM" id="SSF54928">
    <property type="entry name" value="RNA-binding domain, RBD"/>
    <property type="match status" value="1"/>
</dbReference>
<sequence length="216" mass="23931">MTDVGANSVGSDALEERKEDFVLDVYVNNDMSFAIVEMRSVELASNAMALDGLAAALGPTQPSCFLKLEAVNRQAYSSSLLDKETMLGRTLQAQDLEARIQYLNGFETRPSCVLCLLNASVQCVSDCADYNSLSKYFEAEKYGTLKSVYVPRLFAKEEILAFGRVFFEYSDIAGSVKAVNAINKKMLGYVHNNIALYYPEDRYSNGDLSIFAELLL</sequence>
<evidence type="ECO:0008006" key="6">
    <source>
        <dbReference type="Google" id="ProtNLM"/>
    </source>
</evidence>